<dbReference type="RefSeq" id="WP_089277747.1">
    <property type="nucleotide sequence ID" value="NZ_FZON01000015.1"/>
</dbReference>
<dbReference type="OrthoDB" id="7874425at2"/>
<evidence type="ECO:0000313" key="1">
    <source>
        <dbReference type="EMBL" id="SNS45063.1"/>
    </source>
</evidence>
<organism evidence="1 2">
    <name type="scientific">Antarctobacter heliothermus</name>
    <dbReference type="NCBI Taxonomy" id="74033"/>
    <lineage>
        <taxon>Bacteria</taxon>
        <taxon>Pseudomonadati</taxon>
        <taxon>Pseudomonadota</taxon>
        <taxon>Alphaproteobacteria</taxon>
        <taxon>Rhodobacterales</taxon>
        <taxon>Roseobacteraceae</taxon>
        <taxon>Antarctobacter</taxon>
    </lineage>
</organism>
<name>A0A239EM01_9RHOB</name>
<dbReference type="EMBL" id="FZON01000015">
    <property type="protein sequence ID" value="SNS45063.1"/>
    <property type="molecule type" value="Genomic_DNA"/>
</dbReference>
<protein>
    <submittedName>
        <fullName evidence="1">Uncharacterized protein</fullName>
    </submittedName>
</protein>
<reference evidence="1 2" key="1">
    <citation type="submission" date="2017-06" db="EMBL/GenBank/DDBJ databases">
        <authorList>
            <person name="Kim H.J."/>
            <person name="Triplett B.A."/>
        </authorList>
    </citation>
    <scope>NUCLEOTIDE SEQUENCE [LARGE SCALE GENOMIC DNA]</scope>
    <source>
        <strain evidence="1 2">DSM 11445</strain>
    </source>
</reference>
<dbReference type="Proteomes" id="UP000198440">
    <property type="component" value="Unassembled WGS sequence"/>
</dbReference>
<proteinExistence type="predicted"/>
<sequence length="81" mass="8839">MNKTMLIRLGEAYGQHCGLKLSTVSTYAAGDGKFLGSLKGAAGCTIRRADRVLNWFDDHWPCDLEWPADIPRPSGKSEDAA</sequence>
<dbReference type="AlphaFoldDB" id="A0A239EM01"/>
<gene>
    <name evidence="1" type="ORF">SAMN04488078_101577</name>
</gene>
<evidence type="ECO:0000313" key="2">
    <source>
        <dbReference type="Proteomes" id="UP000198440"/>
    </source>
</evidence>
<accession>A0A239EM01</accession>